<dbReference type="SMART" id="SM00436">
    <property type="entry name" value="TOP1Bc"/>
    <property type="match status" value="1"/>
</dbReference>
<dbReference type="InterPro" id="IPR003601">
    <property type="entry name" value="Topo_IA_2"/>
</dbReference>
<comment type="similarity">
    <text evidence="2 10">Belongs to the type IA topoisomerase family.</text>
</comment>
<keyword evidence="4" id="KW-0863">Zinc-finger</keyword>
<keyword evidence="7 10" id="KW-0799">Topoisomerase</keyword>
<dbReference type="PROSITE" id="PS50880">
    <property type="entry name" value="TOPRIM"/>
    <property type="match status" value="1"/>
</dbReference>
<evidence type="ECO:0000256" key="2">
    <source>
        <dbReference type="ARBA" id="ARBA00009446"/>
    </source>
</evidence>
<dbReference type="SMART" id="SM00493">
    <property type="entry name" value="TOPRIM"/>
    <property type="match status" value="1"/>
</dbReference>
<sequence>MPKKLVIVESPTKAKTIAKFLGKDFQITSSYGHIRDLPTKKFGVKIEDDFAPQYVVAKDKKPLVDGLKKMARGAEIIYFATDEDREGEAIAWHLLQLLRDKKNKLTYQRIAFHEITKPAILEALKQPREIDQNLVDAQQARRILDRIVGYKLSPFLWKKVAKGLSAGRVQSVAVRLIVERETEIKNFKAEEYWSLKAILKTDQGEEVAATLIKIGEKKLDKLAIKDRETIERILKELGGAAYTVEKVEKKEVVKSSPAPFTTSTLQQEANNKLGFSARQTMYLAQNLYEGIKIGKEQIGLITYMRTDSLNLAESFMAAARDYINDEVGKNYLPAKPNYYKTKAKTAQEAHEAIRPTDVSKTPNEVKDFLDNQQYKLYNLVWSRAVASQMKPAIIENTTAAIATKKYTFRATGNVIKFPGWLKVYGAGNENELPELQAGEKLALEKLEPKQSFTEPPARYNDASLVKKLEELGIGRPSTYAPIISTIQERNYIKKEKGRFLPQAIALVVADLLKEHFPTIVDYQFTAEMENNLDKIAQGEKKWVPVLKDFYGPFENNLEKKYMEIQKKDVLEPKQTDEACEKCGQPMLIRTSRFGKFLACSGFPNCRNTKQLGNDNGNNGADGQPKGESGEEKQRTEPEMTDIKCEKCGAPMLIRQGRFGKFLACSGFPKCRNTKPLDQDTGIVCPACGKGKIVARKTKTRKTFYACDQYPKCKFALWARPSGNKCPKCGRLMINAGEGTEKCSNKECA</sequence>
<feature type="compositionally biased region" description="Basic and acidic residues" evidence="11">
    <location>
        <begin position="627"/>
        <end position="637"/>
    </location>
</feature>
<dbReference type="InterPro" id="IPR028612">
    <property type="entry name" value="Topoisom_1_IA"/>
</dbReference>
<evidence type="ECO:0000313" key="15">
    <source>
        <dbReference type="Proteomes" id="UP000034516"/>
    </source>
</evidence>
<evidence type="ECO:0000256" key="8">
    <source>
        <dbReference type="ARBA" id="ARBA00023125"/>
    </source>
</evidence>
<feature type="site" description="Interaction with DNA" evidence="10">
    <location>
        <position position="142"/>
    </location>
</feature>
<dbReference type="EC" id="5.6.2.1" evidence="10"/>
<dbReference type="PROSITE" id="PS00396">
    <property type="entry name" value="TOPO_IA_1"/>
    <property type="match status" value="1"/>
</dbReference>
<dbReference type="HAMAP" id="MF_00952">
    <property type="entry name" value="Topoisom_1_prok"/>
    <property type="match status" value="1"/>
</dbReference>
<dbReference type="InterPro" id="IPR013825">
    <property type="entry name" value="Topo_IA_cen_sub2"/>
</dbReference>
<dbReference type="InterPro" id="IPR023405">
    <property type="entry name" value="Topo_IA_core_domain"/>
</dbReference>
<dbReference type="GO" id="GO:0008270">
    <property type="term" value="F:zinc ion binding"/>
    <property type="evidence" value="ECO:0007669"/>
    <property type="project" value="UniProtKB-KW"/>
</dbReference>
<dbReference type="GO" id="GO:0005694">
    <property type="term" value="C:chromosome"/>
    <property type="evidence" value="ECO:0007669"/>
    <property type="project" value="InterPro"/>
</dbReference>
<organism evidence="14 15">
    <name type="scientific">Candidatus Kuenenbacteria bacterium GW2011_GWA2_42_15</name>
    <dbReference type="NCBI Taxonomy" id="1618677"/>
    <lineage>
        <taxon>Bacteria</taxon>
        <taxon>Candidatus Kueneniibacteriota</taxon>
    </lineage>
</organism>
<dbReference type="InterPro" id="IPR000380">
    <property type="entry name" value="Topo_IA"/>
</dbReference>
<feature type="site" description="Interaction with DNA" evidence="10">
    <location>
        <position position="305"/>
    </location>
</feature>
<dbReference type="Gene3D" id="1.10.460.10">
    <property type="entry name" value="Topoisomerase I, domain 2"/>
    <property type="match status" value="1"/>
</dbReference>
<dbReference type="PATRIC" id="fig|1618677.3.peg.26"/>
<dbReference type="Pfam" id="PF01396">
    <property type="entry name" value="Zn_ribbon_Top1"/>
    <property type="match status" value="4"/>
</dbReference>
<dbReference type="SUPFAM" id="SSF57783">
    <property type="entry name" value="Zinc beta-ribbon"/>
    <property type="match status" value="2"/>
</dbReference>
<feature type="site" description="Interaction with DNA" evidence="10">
    <location>
        <position position="33"/>
    </location>
</feature>
<dbReference type="SUPFAM" id="SSF56712">
    <property type="entry name" value="Prokaryotic type I DNA topoisomerase"/>
    <property type="match status" value="1"/>
</dbReference>
<name>A0A0G0Z491_9BACT</name>
<gene>
    <name evidence="10" type="primary">topA</name>
    <name evidence="14" type="ORF">UV02_C0001G0020</name>
</gene>
<dbReference type="Gene3D" id="2.70.20.10">
    <property type="entry name" value="Topoisomerase I, domain 3"/>
    <property type="match status" value="1"/>
</dbReference>
<evidence type="ECO:0000256" key="7">
    <source>
        <dbReference type="ARBA" id="ARBA00023029"/>
    </source>
</evidence>
<dbReference type="InterPro" id="IPR013497">
    <property type="entry name" value="Topo_IA_cen"/>
</dbReference>
<proteinExistence type="inferred from homology"/>
<feature type="domain" description="Topo IA-type catalytic" evidence="13">
    <location>
        <begin position="131"/>
        <end position="557"/>
    </location>
</feature>
<evidence type="ECO:0000256" key="3">
    <source>
        <dbReference type="ARBA" id="ARBA00022723"/>
    </source>
</evidence>
<evidence type="ECO:0000256" key="6">
    <source>
        <dbReference type="ARBA" id="ARBA00022842"/>
    </source>
</evidence>
<feature type="region of interest" description="Interaction with DNA" evidence="10">
    <location>
        <begin position="165"/>
        <end position="170"/>
    </location>
</feature>
<feature type="site" description="Interaction with DNA" evidence="10">
    <location>
        <position position="157"/>
    </location>
</feature>
<evidence type="ECO:0000313" key="14">
    <source>
        <dbReference type="EMBL" id="KKS43555.1"/>
    </source>
</evidence>
<feature type="site" description="Interaction with DNA" evidence="10">
    <location>
        <position position="150"/>
    </location>
</feature>
<dbReference type="InterPro" id="IPR005733">
    <property type="entry name" value="TopoI_bac-type"/>
</dbReference>
<dbReference type="InterPro" id="IPR013826">
    <property type="entry name" value="Topo_IA_cen_sub3"/>
</dbReference>
<accession>A0A0G0Z491</accession>
<keyword evidence="9 10" id="KW-0413">Isomerase</keyword>
<feature type="site" description="Interaction with DNA" evidence="10">
    <location>
        <position position="489"/>
    </location>
</feature>
<comment type="catalytic activity">
    <reaction evidence="1 10">
        <text>ATP-independent breakage of single-stranded DNA, followed by passage and rejoining.</text>
        <dbReference type="EC" id="5.6.2.1"/>
    </reaction>
</comment>
<dbReference type="InterPro" id="IPR034149">
    <property type="entry name" value="TOPRIM_TopoI"/>
</dbReference>
<comment type="subunit">
    <text evidence="10">Monomer.</text>
</comment>
<dbReference type="InterPro" id="IPR003602">
    <property type="entry name" value="Topo_IA_DNA-bd_dom"/>
</dbReference>
<dbReference type="AlphaFoldDB" id="A0A0G0Z491"/>
<dbReference type="Gene3D" id="3.30.65.10">
    <property type="entry name" value="Bacterial Topoisomerase I, domain 1"/>
    <property type="match status" value="3"/>
</dbReference>
<keyword evidence="8 10" id="KW-0238">DNA-binding</keyword>
<dbReference type="PANTHER" id="PTHR42785">
    <property type="entry name" value="DNA TOPOISOMERASE, TYPE IA, CORE"/>
    <property type="match status" value="1"/>
</dbReference>
<keyword evidence="6" id="KW-0460">Magnesium</keyword>
<dbReference type="Gene3D" id="3.40.50.140">
    <property type="match status" value="1"/>
</dbReference>
<keyword evidence="3" id="KW-0479">Metal-binding</keyword>
<dbReference type="SMART" id="SM00437">
    <property type="entry name" value="TOP1Ac"/>
    <property type="match status" value="1"/>
</dbReference>
<comment type="caution">
    <text evidence="14">The sequence shown here is derived from an EMBL/GenBank/DDBJ whole genome shotgun (WGS) entry which is preliminary data.</text>
</comment>
<dbReference type="PROSITE" id="PS52039">
    <property type="entry name" value="TOPO_IA_2"/>
    <property type="match status" value="1"/>
</dbReference>
<dbReference type="Pfam" id="PF01751">
    <property type="entry name" value="Toprim"/>
    <property type="match status" value="1"/>
</dbReference>
<dbReference type="GO" id="GO:0003917">
    <property type="term" value="F:DNA topoisomerase type I (single strand cut, ATP-independent) activity"/>
    <property type="evidence" value="ECO:0007669"/>
    <property type="project" value="UniProtKB-UniRule"/>
</dbReference>
<dbReference type="InterPro" id="IPR023406">
    <property type="entry name" value="Topo_IA_AS"/>
</dbReference>
<evidence type="ECO:0000256" key="4">
    <source>
        <dbReference type="ARBA" id="ARBA00022771"/>
    </source>
</evidence>
<feature type="compositionally biased region" description="Low complexity" evidence="11">
    <location>
        <begin position="612"/>
        <end position="622"/>
    </location>
</feature>
<dbReference type="EMBL" id="LCCW01000001">
    <property type="protein sequence ID" value="KKS43555.1"/>
    <property type="molecule type" value="Genomic_DNA"/>
</dbReference>
<evidence type="ECO:0000256" key="10">
    <source>
        <dbReference type="HAMAP-Rule" id="MF_00952"/>
    </source>
</evidence>
<dbReference type="CDD" id="cd00186">
    <property type="entry name" value="TOP1Ac"/>
    <property type="match status" value="1"/>
</dbReference>
<dbReference type="GO" id="GO:0006265">
    <property type="term" value="P:DNA topological change"/>
    <property type="evidence" value="ECO:0007669"/>
    <property type="project" value="UniProtKB-UniRule"/>
</dbReference>
<protein>
    <recommendedName>
        <fullName evidence="10">DNA topoisomerase 1</fullName>
        <ecNumber evidence="10">5.6.2.1</ecNumber>
    </recommendedName>
    <alternativeName>
        <fullName evidence="10">DNA topoisomerase I</fullName>
    </alternativeName>
</protein>
<evidence type="ECO:0000256" key="9">
    <source>
        <dbReference type="ARBA" id="ARBA00023235"/>
    </source>
</evidence>
<dbReference type="PANTHER" id="PTHR42785:SF1">
    <property type="entry name" value="DNA TOPOISOMERASE"/>
    <property type="match status" value="1"/>
</dbReference>
<dbReference type="GO" id="GO:0003677">
    <property type="term" value="F:DNA binding"/>
    <property type="evidence" value="ECO:0007669"/>
    <property type="project" value="UniProtKB-KW"/>
</dbReference>
<dbReference type="Proteomes" id="UP000034516">
    <property type="component" value="Unassembled WGS sequence"/>
</dbReference>
<dbReference type="PRINTS" id="PR00417">
    <property type="entry name" value="PRTPISMRASEI"/>
</dbReference>
<dbReference type="NCBIfam" id="TIGR01051">
    <property type="entry name" value="topA_bact"/>
    <property type="match status" value="1"/>
</dbReference>
<comment type="function">
    <text evidence="10">Releases the supercoiling and torsional tension of DNA, which is introduced during the DNA replication and transcription, by transiently cleaving and rejoining one strand of the DNA duplex. Introduces a single-strand break via transesterification at a target site in duplex DNA. The scissile phosphodiester is attacked by the catalytic tyrosine of the enzyme, resulting in the formation of a DNA-(5'-phosphotyrosyl)-enzyme intermediate and the expulsion of a 3'-OH DNA strand. The free DNA strand then undergoes passage around the unbroken strand, thus removing DNA supercoils. Finally, in the religation step, the DNA 3'-OH attacks the covalent intermediate to expel the active-site tyrosine and restore the DNA phosphodiester backbone.</text>
</comment>
<reference evidence="14 15" key="1">
    <citation type="journal article" date="2015" name="Nature">
        <title>rRNA introns, odd ribosomes, and small enigmatic genomes across a large radiation of phyla.</title>
        <authorList>
            <person name="Brown C.T."/>
            <person name="Hug L.A."/>
            <person name="Thomas B.C."/>
            <person name="Sharon I."/>
            <person name="Castelle C.J."/>
            <person name="Singh A."/>
            <person name="Wilkins M.J."/>
            <person name="Williams K.H."/>
            <person name="Banfield J.F."/>
        </authorList>
    </citation>
    <scope>NUCLEOTIDE SEQUENCE [LARGE SCALE GENOMIC DNA]</scope>
</reference>
<keyword evidence="5" id="KW-0862">Zinc</keyword>
<dbReference type="InterPro" id="IPR013824">
    <property type="entry name" value="Topo_IA_cen_sub1"/>
</dbReference>
<evidence type="ECO:0000256" key="1">
    <source>
        <dbReference type="ARBA" id="ARBA00000213"/>
    </source>
</evidence>
<evidence type="ECO:0000256" key="11">
    <source>
        <dbReference type="SAM" id="MobiDB-lite"/>
    </source>
</evidence>
<evidence type="ECO:0000259" key="13">
    <source>
        <dbReference type="PROSITE" id="PS52039"/>
    </source>
</evidence>
<dbReference type="InterPro" id="IPR013498">
    <property type="entry name" value="Topo_IA_Znf"/>
</dbReference>
<dbReference type="InterPro" id="IPR006171">
    <property type="entry name" value="TOPRIM_dom"/>
</dbReference>
<dbReference type="CDD" id="cd03363">
    <property type="entry name" value="TOPRIM_TopoIA_TopoI"/>
    <property type="match status" value="1"/>
</dbReference>
<feature type="domain" description="Toprim" evidence="12">
    <location>
        <begin position="3"/>
        <end position="115"/>
    </location>
</feature>
<evidence type="ECO:0000256" key="5">
    <source>
        <dbReference type="ARBA" id="ARBA00022833"/>
    </source>
</evidence>
<feature type="active site" description="O-(5'-phospho-DNA)-tyrosine intermediate" evidence="10">
    <location>
        <position position="303"/>
    </location>
</feature>
<dbReference type="Pfam" id="PF01131">
    <property type="entry name" value="Topoisom_bac"/>
    <property type="match status" value="1"/>
</dbReference>
<feature type="site" description="Interaction with DNA" evidence="10">
    <location>
        <position position="141"/>
    </location>
</feature>
<feature type="region of interest" description="Disordered" evidence="11">
    <location>
        <begin position="610"/>
        <end position="637"/>
    </location>
</feature>
<dbReference type="Gene3D" id="1.10.290.10">
    <property type="entry name" value="Topoisomerase I, domain 4"/>
    <property type="match status" value="1"/>
</dbReference>
<feature type="site" description="Interaction with DNA" evidence="10">
    <location>
        <position position="145"/>
    </location>
</feature>
<evidence type="ECO:0000259" key="12">
    <source>
        <dbReference type="PROSITE" id="PS50880"/>
    </source>
</evidence>